<keyword evidence="1" id="KW-0547">Nucleotide-binding</keyword>
<reference evidence="5 6" key="1">
    <citation type="submission" date="2019-02" db="EMBL/GenBank/DDBJ databases">
        <title>Prokaryotic population dynamics and viral predation in marine succession experiment using metagenomics: the confinement effect.</title>
        <authorList>
            <person name="Haro-Moreno J.M."/>
            <person name="Rodriguez-Valera F."/>
            <person name="Lopez-Perez M."/>
        </authorList>
    </citation>
    <scope>NUCLEOTIDE SEQUENCE [LARGE SCALE GENOMIC DNA]</scope>
    <source>
        <strain evidence="5">MED-G170</strain>
    </source>
</reference>
<dbReference type="NCBIfam" id="TIGR00370">
    <property type="entry name" value="5-oxoprolinase subunit PxpB"/>
    <property type="match status" value="1"/>
</dbReference>
<evidence type="ECO:0000256" key="1">
    <source>
        <dbReference type="ARBA" id="ARBA00022741"/>
    </source>
</evidence>
<dbReference type="SUPFAM" id="SSF50891">
    <property type="entry name" value="Cyclophilin-like"/>
    <property type="match status" value="1"/>
</dbReference>
<dbReference type="GO" id="GO:0017168">
    <property type="term" value="F:5-oxoprolinase (ATP-hydrolyzing) activity"/>
    <property type="evidence" value="ECO:0007669"/>
    <property type="project" value="UniProtKB-EC"/>
</dbReference>
<dbReference type="Gene3D" id="2.40.100.10">
    <property type="entry name" value="Cyclophilin-like"/>
    <property type="match status" value="1"/>
</dbReference>
<evidence type="ECO:0000313" key="5">
    <source>
        <dbReference type="EMBL" id="RZO19247.1"/>
    </source>
</evidence>
<dbReference type="SMART" id="SM00796">
    <property type="entry name" value="AHS1"/>
    <property type="match status" value="1"/>
</dbReference>
<dbReference type="EMBL" id="SHBP01000015">
    <property type="protein sequence ID" value="RZO19247.1"/>
    <property type="molecule type" value="Genomic_DNA"/>
</dbReference>
<evidence type="ECO:0000256" key="2">
    <source>
        <dbReference type="ARBA" id="ARBA00022801"/>
    </source>
</evidence>
<protein>
    <submittedName>
        <fullName evidence="5">5-oxoprolinase subunit PxpB</fullName>
        <ecNumber evidence="5">3.5.2.9</ecNumber>
    </submittedName>
</protein>
<organism evidence="5 6">
    <name type="scientific">SAR92 clade bacterium</name>
    <dbReference type="NCBI Taxonomy" id="2315479"/>
    <lineage>
        <taxon>Bacteria</taxon>
        <taxon>Pseudomonadati</taxon>
        <taxon>Pseudomonadota</taxon>
        <taxon>Gammaproteobacteria</taxon>
        <taxon>Cellvibrionales</taxon>
        <taxon>Porticoccaceae</taxon>
        <taxon>SAR92 clade</taxon>
    </lineage>
</organism>
<dbReference type="Proteomes" id="UP000315889">
    <property type="component" value="Unassembled WGS sequence"/>
</dbReference>
<dbReference type="InterPro" id="IPR003833">
    <property type="entry name" value="CT_C_D"/>
</dbReference>
<evidence type="ECO:0000313" key="6">
    <source>
        <dbReference type="Proteomes" id="UP000315889"/>
    </source>
</evidence>
<dbReference type="PANTHER" id="PTHR34698:SF2">
    <property type="entry name" value="5-OXOPROLINASE SUBUNIT B"/>
    <property type="match status" value="1"/>
</dbReference>
<accession>A0A520MDF1</accession>
<dbReference type="Gene3D" id="3.30.1360.40">
    <property type="match status" value="1"/>
</dbReference>
<name>A0A520MDF1_9GAMM</name>
<dbReference type="SUPFAM" id="SSF160467">
    <property type="entry name" value="PH0987 N-terminal domain-like"/>
    <property type="match status" value="1"/>
</dbReference>
<feature type="domain" description="Carboxyltransferase" evidence="4">
    <location>
        <begin position="1"/>
        <end position="207"/>
    </location>
</feature>
<gene>
    <name evidence="5" type="primary">pxpB</name>
    <name evidence="5" type="ORF">EVB03_08575</name>
</gene>
<dbReference type="EC" id="3.5.2.9" evidence="5"/>
<evidence type="ECO:0000259" key="4">
    <source>
        <dbReference type="SMART" id="SM00796"/>
    </source>
</evidence>
<keyword evidence="2 5" id="KW-0378">Hydrolase</keyword>
<dbReference type="InterPro" id="IPR029000">
    <property type="entry name" value="Cyclophilin-like_dom_sf"/>
</dbReference>
<dbReference type="AlphaFoldDB" id="A0A520MDF1"/>
<dbReference type="GO" id="GO:0005524">
    <property type="term" value="F:ATP binding"/>
    <property type="evidence" value="ECO:0007669"/>
    <property type="project" value="UniProtKB-KW"/>
</dbReference>
<dbReference type="Pfam" id="PF02682">
    <property type="entry name" value="CT_C_D"/>
    <property type="match status" value="1"/>
</dbReference>
<dbReference type="PANTHER" id="PTHR34698">
    <property type="entry name" value="5-OXOPROLINASE SUBUNIT B"/>
    <property type="match status" value="1"/>
</dbReference>
<dbReference type="InterPro" id="IPR010016">
    <property type="entry name" value="PxpB"/>
</dbReference>
<keyword evidence="3" id="KW-0067">ATP-binding</keyword>
<proteinExistence type="predicted"/>
<comment type="caution">
    <text evidence="5">The sequence shown here is derived from an EMBL/GenBank/DDBJ whole genome shotgun (WGS) entry which is preliminary data.</text>
</comment>
<sequence>MNISVAGENSLILYLADNADSKVAAQIQSVTALITANLGPMLIDIIPSYASILVIYDAHLTDHFAVYKEIQKAMTIHANSGDILASKVDSKLVKLPVYYGTDSGPDLENLASNARLSVEEVINIHQSIEYRVYAIGFAPGFAYLGEVDERIAAPRLSTPRQRVPRGAVAIADRQTAVYPSISPGGWNLIGLCPTLMFDPNAEPTMPVKTGDRVQFESIDEQTFIKLGGDLSSFGDLK</sequence>
<evidence type="ECO:0000256" key="3">
    <source>
        <dbReference type="ARBA" id="ARBA00022840"/>
    </source>
</evidence>